<keyword evidence="7" id="KW-1185">Reference proteome</keyword>
<feature type="transmembrane region" description="Helical" evidence="3">
    <location>
        <begin position="267"/>
        <end position="300"/>
    </location>
</feature>
<feature type="coiled-coil region" evidence="1">
    <location>
        <begin position="199"/>
        <end position="226"/>
    </location>
</feature>
<gene>
    <name evidence="6" type="ORF">SAMN05192533_11192</name>
</gene>
<evidence type="ECO:0000313" key="6">
    <source>
        <dbReference type="EMBL" id="SEN32130.1"/>
    </source>
</evidence>
<evidence type="ECO:0000256" key="3">
    <source>
        <dbReference type="SAM" id="Phobius"/>
    </source>
</evidence>
<dbReference type="STRING" id="930146.SAMN05192533_11192"/>
<evidence type="ECO:0000313" key="7">
    <source>
        <dbReference type="Proteomes" id="UP000198553"/>
    </source>
</evidence>
<feature type="domain" description="DUF4349" evidence="5">
    <location>
        <begin position="82"/>
        <end position="297"/>
    </location>
</feature>
<evidence type="ECO:0000259" key="5">
    <source>
        <dbReference type="Pfam" id="PF14257"/>
    </source>
</evidence>
<feature type="region of interest" description="Disordered" evidence="2">
    <location>
        <begin position="56"/>
        <end position="76"/>
    </location>
</feature>
<keyword evidence="4" id="KW-0732">Signal</keyword>
<accession>A0A1H8FKL5</accession>
<protein>
    <recommendedName>
        <fullName evidence="5">DUF4349 domain-containing protein</fullName>
    </recommendedName>
</protein>
<dbReference type="RefSeq" id="WP_090747704.1">
    <property type="nucleotide sequence ID" value="NZ_FOBW01000011.1"/>
</dbReference>
<organism evidence="6 7">
    <name type="scientific">Mesobacillus persicus</name>
    <dbReference type="NCBI Taxonomy" id="930146"/>
    <lineage>
        <taxon>Bacteria</taxon>
        <taxon>Bacillati</taxon>
        <taxon>Bacillota</taxon>
        <taxon>Bacilli</taxon>
        <taxon>Bacillales</taxon>
        <taxon>Bacillaceae</taxon>
        <taxon>Mesobacillus</taxon>
    </lineage>
</organism>
<feature type="signal peptide" evidence="4">
    <location>
        <begin position="1"/>
        <end position="27"/>
    </location>
</feature>
<name>A0A1H8FKL5_9BACI</name>
<evidence type="ECO:0000256" key="2">
    <source>
        <dbReference type="SAM" id="MobiDB-lite"/>
    </source>
</evidence>
<dbReference type="PROSITE" id="PS51257">
    <property type="entry name" value="PROKAR_LIPOPROTEIN"/>
    <property type="match status" value="1"/>
</dbReference>
<dbReference type="Proteomes" id="UP000198553">
    <property type="component" value="Unassembled WGS sequence"/>
</dbReference>
<keyword evidence="1" id="KW-0175">Coiled coil</keyword>
<dbReference type="InterPro" id="IPR025645">
    <property type="entry name" value="DUF4349"/>
</dbReference>
<dbReference type="EMBL" id="FOBW01000011">
    <property type="protein sequence ID" value="SEN32130.1"/>
    <property type="molecule type" value="Genomic_DNA"/>
</dbReference>
<reference evidence="7" key="1">
    <citation type="submission" date="2016-10" db="EMBL/GenBank/DDBJ databases">
        <authorList>
            <person name="Varghese N."/>
            <person name="Submissions S."/>
        </authorList>
    </citation>
    <scope>NUCLEOTIDE SEQUENCE [LARGE SCALE GENOMIC DNA]</scope>
    <source>
        <strain evidence="7">B48,IBRC-M 10115,DSM 25386,CECT 8001</strain>
    </source>
</reference>
<keyword evidence="3" id="KW-0812">Transmembrane</keyword>
<sequence length="309" mass="35310">MRTRRWLCLSIIIVGLFLYGCSGQQDAEYSQSEEIGGTEEKVSEDRSLSLTDSQLENGTEQQDVGEQPQDQAGETMTNSTERMVIYNAELHLRVKNFSNAQKELEKRAIEYGGYLVESSTNRYENEQLSGMMTFRIPQKQFSTFLHDAENVAADVTNRHVSGQDVTEEYVDLESRHRSKKAVEARLLSFMEDAEKTEDLLKISSELAKVQVEIEQLTGRMKYLENQTSFSTVTVSMEETDILVPGIDNENLNTWQKVKKQLVANLNFLLSFFSGLIVVIAGNLPILLIIGMVFGTFLWFLKKRKRKYKE</sequence>
<dbReference type="OrthoDB" id="5381491at2"/>
<feature type="chain" id="PRO_5038752087" description="DUF4349 domain-containing protein" evidence="4">
    <location>
        <begin position="28"/>
        <end position="309"/>
    </location>
</feature>
<proteinExistence type="predicted"/>
<evidence type="ECO:0000256" key="1">
    <source>
        <dbReference type="SAM" id="Coils"/>
    </source>
</evidence>
<dbReference type="AlphaFoldDB" id="A0A1H8FKL5"/>
<keyword evidence="3" id="KW-1133">Transmembrane helix</keyword>
<keyword evidence="3" id="KW-0472">Membrane</keyword>
<dbReference type="Pfam" id="PF14257">
    <property type="entry name" value="DUF4349"/>
    <property type="match status" value="1"/>
</dbReference>
<evidence type="ECO:0000256" key="4">
    <source>
        <dbReference type="SAM" id="SignalP"/>
    </source>
</evidence>